<keyword evidence="3" id="KW-0808">Transferase</keyword>
<evidence type="ECO:0000313" key="11">
    <source>
        <dbReference type="Proteomes" id="UP001056730"/>
    </source>
</evidence>
<dbReference type="Proteomes" id="UP001056730">
    <property type="component" value="Chromosome"/>
</dbReference>
<dbReference type="InterPro" id="IPR046820">
    <property type="entry name" value="MmeI_TRD"/>
</dbReference>
<dbReference type="KEGG" id="lfo:LMK00_01805"/>
<dbReference type="InterPro" id="IPR046819">
    <property type="entry name" value="MmeI_hel"/>
</dbReference>
<feature type="domain" description="MmeI-like C-terminal" evidence="8">
    <location>
        <begin position="847"/>
        <end position="926"/>
    </location>
</feature>
<dbReference type="InterPro" id="IPR050953">
    <property type="entry name" value="N4_N6_ade-DNA_methylase"/>
</dbReference>
<dbReference type="Pfam" id="PF20465">
    <property type="entry name" value="MmeI_hel"/>
    <property type="match status" value="1"/>
</dbReference>
<keyword evidence="2 10" id="KW-0489">Methyltransferase</keyword>
<feature type="domain" description="MmeI-like target recognition" evidence="7">
    <location>
        <begin position="630"/>
        <end position="845"/>
    </location>
</feature>
<dbReference type="PANTHER" id="PTHR33841:SF1">
    <property type="entry name" value="DNA METHYLTRANSFERASE A"/>
    <property type="match status" value="1"/>
</dbReference>
<dbReference type="InterPro" id="IPR046816">
    <property type="entry name" value="MmeI_Mtase"/>
</dbReference>
<dbReference type="AlphaFoldDB" id="A0A9Q8Y2T6"/>
<dbReference type="Pfam" id="PF20466">
    <property type="entry name" value="MmeI_TRD"/>
    <property type="match status" value="1"/>
</dbReference>
<dbReference type="Gene3D" id="3.40.50.150">
    <property type="entry name" value="Vaccinia Virus protein VP39"/>
    <property type="match status" value="1"/>
</dbReference>
<feature type="domain" description="MmeI-like N-terminal" evidence="5">
    <location>
        <begin position="8"/>
        <end position="156"/>
    </location>
</feature>
<dbReference type="GO" id="GO:0032259">
    <property type="term" value="P:methylation"/>
    <property type="evidence" value="ECO:0007669"/>
    <property type="project" value="UniProtKB-KW"/>
</dbReference>
<dbReference type="RefSeq" id="WP_252175581.1">
    <property type="nucleotide sequence ID" value="NZ_CP086395.1"/>
</dbReference>
<dbReference type="REBASE" id="637963">
    <property type="entry name" value="LfoI460ORF1805P"/>
</dbReference>
<dbReference type="EMBL" id="CP086395">
    <property type="protein sequence ID" value="USJ20751.1"/>
    <property type="molecule type" value="Genomic_DNA"/>
</dbReference>
<evidence type="ECO:0000256" key="3">
    <source>
        <dbReference type="ARBA" id="ARBA00022679"/>
    </source>
</evidence>
<proteinExistence type="predicted"/>
<evidence type="ECO:0000259" key="6">
    <source>
        <dbReference type="Pfam" id="PF20465"/>
    </source>
</evidence>
<dbReference type="EC" id="2.1.1.72" evidence="1"/>
<feature type="domain" description="MmeI-like DNA-methyltransferase" evidence="9">
    <location>
        <begin position="348"/>
        <end position="612"/>
    </location>
</feature>
<evidence type="ECO:0000259" key="9">
    <source>
        <dbReference type="Pfam" id="PF20473"/>
    </source>
</evidence>
<dbReference type="InterPro" id="IPR046817">
    <property type="entry name" value="MmeI_N"/>
</dbReference>
<dbReference type="InterPro" id="IPR029063">
    <property type="entry name" value="SAM-dependent_MTases_sf"/>
</dbReference>
<dbReference type="GO" id="GO:0009007">
    <property type="term" value="F:site-specific DNA-methyltransferase (adenine-specific) activity"/>
    <property type="evidence" value="ECO:0007669"/>
    <property type="project" value="UniProtKB-EC"/>
</dbReference>
<evidence type="ECO:0000259" key="7">
    <source>
        <dbReference type="Pfam" id="PF20466"/>
    </source>
</evidence>
<evidence type="ECO:0000259" key="5">
    <source>
        <dbReference type="Pfam" id="PF20464"/>
    </source>
</evidence>
<dbReference type="Pfam" id="PF20467">
    <property type="entry name" value="MmeI_C"/>
    <property type="match status" value="1"/>
</dbReference>
<dbReference type="Pfam" id="PF20464">
    <property type="entry name" value="MmeI_N"/>
    <property type="match status" value="1"/>
</dbReference>
<dbReference type="PANTHER" id="PTHR33841">
    <property type="entry name" value="DNA METHYLTRANSFERASE YEEA-RELATED"/>
    <property type="match status" value="1"/>
</dbReference>
<dbReference type="InterPro" id="IPR046818">
    <property type="entry name" value="MmeI_C"/>
</dbReference>
<feature type="domain" description="MmeI-like helicase spacer" evidence="6">
    <location>
        <begin position="170"/>
        <end position="246"/>
    </location>
</feature>
<sequence length="928" mass="106975">MAKRHTLNITEIEDEVKSLLVNLNKETFIEDFLSFYDIPKTSITRAKQSTDGFFIRNKVRYARVEENPLVAFDEIRQEISEQKQKPRYVIATDFIDFYAKDTKTEDSLAIKFEDLASYADFFLAWNGIEKVDYQKENPADIKAAERFTKLYDELVKINPELALEERDGKSFNHFLIRALFLYFAEDTEIIAKNSFTNVLKQRTAEDGSNLNTIIKELFEILDIPDNKRENQADWLIVFPYVNGKLFQEAHHDLNFNTYTRKLLIEAGELLRWDEINPDILGAMIQTVANKEARQTAGMHYTSVPNILKVIKPLFLDDLQAEYQRLSDRADDYQERDITEEQRRKQQRDIIIQLERLIERMSKIKFLDPACGSGNFLIITYKELRRLEIACLVKSRDIREALGETQVHQGSLLKESKIGLSQFSGIELDDFAHEVARLSLYIAEHQMNLEMTEALADYQPRILPLKESGNIVHANALRVDWEEVVPHEADDEVYIMGNPPYIGAKLQTKEQKKDLEFAISPVLNFKKLDYISGWFYKATKYIYQRNSQYAFVTTNSINQGEQVSQLWLELLKFGQISFAYQSFKWGNSASHNAGVTVTIIGFSNHSDSPKTLFINEVAGTGENINPYLTFGDNIIVSSLNKSISNFPEIVLGSKPVDFGNLIFTEDDYKKAVNMFPKLVNVLKMYIGADDYINGTRKFALWLNEDNHSEFEQISIIHNRVKKVEESRLSGGTSAKAIAKIPYRFFTYQKFENALKEHYEKSDNTMYSILVPSTSSETREYVPIGLVDDTVIISSASMAIYDAPIWLLGILTSRMHMTWLRAVGGKLETRYRYSAGMVYNTFPIPQLSQQRKNKLEEAVLDMLDVREEEGGTLAELYGGANKPMNQRLREAHEVIDGIVERAYRQEPFNSDEERLSVLLKLYQEMTKDED</sequence>
<evidence type="ECO:0000313" key="10">
    <source>
        <dbReference type="EMBL" id="USJ20751.1"/>
    </source>
</evidence>
<reference evidence="10" key="1">
    <citation type="journal article" date="2022" name="Front. Microbiol.">
        <title>Feed Insects as a Reservoir of Granadaene-Producing Lactococci.</title>
        <authorList>
            <person name="Neuzil-Bunesova V."/>
            <person name="Ramirez Garcia A."/>
            <person name="Modrackova N."/>
            <person name="Makovska M."/>
            <person name="Sabolova M."/>
            <person name="Sproer C."/>
            <person name="Bunk B."/>
            <person name="Blom J."/>
            <person name="Schwab C."/>
        </authorList>
    </citation>
    <scope>NUCLEOTIDE SEQUENCE</scope>
    <source>
        <strain evidence="10">I4/6O</strain>
    </source>
</reference>
<dbReference type="Pfam" id="PF20473">
    <property type="entry name" value="MmeI_Mtase"/>
    <property type="match status" value="1"/>
</dbReference>
<dbReference type="SUPFAM" id="SSF53335">
    <property type="entry name" value="S-adenosyl-L-methionine-dependent methyltransferases"/>
    <property type="match status" value="1"/>
</dbReference>
<comment type="catalytic activity">
    <reaction evidence="4">
        <text>a 2'-deoxyadenosine in DNA + S-adenosyl-L-methionine = an N(6)-methyl-2'-deoxyadenosine in DNA + S-adenosyl-L-homocysteine + H(+)</text>
        <dbReference type="Rhea" id="RHEA:15197"/>
        <dbReference type="Rhea" id="RHEA-COMP:12418"/>
        <dbReference type="Rhea" id="RHEA-COMP:12419"/>
        <dbReference type="ChEBI" id="CHEBI:15378"/>
        <dbReference type="ChEBI" id="CHEBI:57856"/>
        <dbReference type="ChEBI" id="CHEBI:59789"/>
        <dbReference type="ChEBI" id="CHEBI:90615"/>
        <dbReference type="ChEBI" id="CHEBI:90616"/>
        <dbReference type="EC" id="2.1.1.72"/>
    </reaction>
</comment>
<accession>A0A9Q8Y2T6</accession>
<protein>
    <recommendedName>
        <fullName evidence="1">site-specific DNA-methyltransferase (adenine-specific)</fullName>
        <ecNumber evidence="1">2.1.1.72</ecNumber>
    </recommendedName>
</protein>
<evidence type="ECO:0000256" key="1">
    <source>
        <dbReference type="ARBA" id="ARBA00011900"/>
    </source>
</evidence>
<evidence type="ECO:0000259" key="8">
    <source>
        <dbReference type="Pfam" id="PF20467"/>
    </source>
</evidence>
<evidence type="ECO:0000256" key="4">
    <source>
        <dbReference type="ARBA" id="ARBA00047942"/>
    </source>
</evidence>
<gene>
    <name evidence="10" type="ORF">LMK00_01805</name>
</gene>
<organism evidence="10 11">
    <name type="scientific">Lactococcus formosensis</name>
    <dbReference type="NCBI Taxonomy" id="1281486"/>
    <lineage>
        <taxon>Bacteria</taxon>
        <taxon>Bacillati</taxon>
        <taxon>Bacillota</taxon>
        <taxon>Bacilli</taxon>
        <taxon>Lactobacillales</taxon>
        <taxon>Streptococcaceae</taxon>
        <taxon>Lactococcus</taxon>
    </lineage>
</organism>
<evidence type="ECO:0000256" key="2">
    <source>
        <dbReference type="ARBA" id="ARBA00022603"/>
    </source>
</evidence>
<name>A0A9Q8Y2T6_9LACT</name>